<dbReference type="RefSeq" id="WP_271434904.1">
    <property type="nucleotide sequence ID" value="NZ_CP073355.1"/>
</dbReference>
<proteinExistence type="predicted"/>
<gene>
    <name evidence="2" type="ORF">KDW03_09825</name>
</gene>
<reference evidence="2" key="2">
    <citation type="submission" date="2022-06" db="EMBL/GenBank/DDBJ databases">
        <title>Thermospira aquatica gen. nov., sp. nov.</title>
        <authorList>
            <person name="Ben Ali Gam Z."/>
            <person name="Labat M."/>
        </authorList>
    </citation>
    <scope>NUCLEOTIDE SEQUENCE</scope>
    <source>
        <strain evidence="2">F1F22</strain>
    </source>
</reference>
<dbReference type="Proteomes" id="UP001056539">
    <property type="component" value="Chromosome"/>
</dbReference>
<dbReference type="EMBL" id="CP073355">
    <property type="protein sequence ID" value="URA09770.1"/>
    <property type="molecule type" value="Genomic_DNA"/>
</dbReference>
<protein>
    <submittedName>
        <fullName evidence="2">PEGA domain-containing protein</fullName>
    </submittedName>
</protein>
<feature type="domain" description="PEGA" evidence="1">
    <location>
        <begin position="488"/>
        <end position="558"/>
    </location>
</feature>
<feature type="domain" description="PEGA" evidence="1">
    <location>
        <begin position="347"/>
        <end position="406"/>
    </location>
</feature>
<dbReference type="Pfam" id="PF08308">
    <property type="entry name" value="PEGA"/>
    <property type="match status" value="2"/>
</dbReference>
<organism evidence="2 3">
    <name type="scientific">Thermospira aquatica</name>
    <dbReference type="NCBI Taxonomy" id="2828656"/>
    <lineage>
        <taxon>Bacteria</taxon>
        <taxon>Pseudomonadati</taxon>
        <taxon>Spirochaetota</taxon>
        <taxon>Spirochaetia</taxon>
        <taxon>Brevinematales</taxon>
        <taxon>Thermospiraceae</taxon>
        <taxon>Thermospira</taxon>
    </lineage>
</organism>
<keyword evidence="3" id="KW-1185">Reference proteome</keyword>
<dbReference type="KEGG" id="taqu:KDW03_09825"/>
<evidence type="ECO:0000313" key="3">
    <source>
        <dbReference type="Proteomes" id="UP001056539"/>
    </source>
</evidence>
<evidence type="ECO:0000313" key="2">
    <source>
        <dbReference type="EMBL" id="URA09770.1"/>
    </source>
</evidence>
<sequence length="1058" mass="118447">MKKHILMLLLLPLVMWGESLTLVAIGAQPKKMDSGSYQLLVNQITYNLNDLNDVLNNVYLPVNTAVDWANSIIQEINRTNTNMTIIKNKLVPPKKLRTIRAAPFSRTFFKSLSNYVRFQQALNISIATASTGYTITFKFYQSPATPKPSIKSINIPSTLLTNTPALNTLLKETLITLFNQWDRYYYQPEVTGKLSLKLVPAKAKNLQILSLPSVILKPGQNILPLGSYPILVMADGYDPFFTNVTVGFNPTTCTIRLTATRKIRGAAEDRPKGHLFLNADYPGAQFLILEDSIQGRTPFFMTNINAGVKTIVFEETANYKMKQETFTLEPNVLNMHNVSLSRKGASFVIKSAQEGATVIINKKKMGAIQNGSFETQVSPGLHLVTVIKDGYLPFRTNITLKEEQKTIMVDLNPRPVVGLLISTPERGLITLVEKRRVKTPATISLSESPQISIEFLGTNDGYMNVSTNVEWSLTRFNVVLAQLTPIFGDLIVSTTPDDAYVSINNIPRGRSVVGGLEIPMLPARTVKVRIEKEGYKTLSTNIFIQPNMRNSLSLKLKDAPAKLYVSTVPEKGFEAFVNDDFVGYSSSNVFSVEMGSVTLKLNKRGFKTIVTNFIVDSRGTKILTFTSTPGVGEDDVIDSSLFFLQQAIDAASQNDFIASSSNFALALGTLRNSEYANFPRIKQIESEILSQKKELGENILIADLYIDVSTNYQYWVTMAEKGEIAASVSNFKLLALKIDQSGLTNTPLPGLRTSIRNSYANYAWKQIEPEVLALIASGDTASQNENYEDSIKYYNRALSMIQEMEAFENETLSNTYVDIQLKQKTAMNKKMEKELAGDAKVLMESLTPMVYEADRKAENGQYAEALRLYQNALAKIDTSPFKDYSAIKEQRSRIEKHIENVQKQKKQADVWWPKMVRNWSGVSLTASYTGIESKSFSFSPNMNHMIRAHFGIHPLPFLQLNIGGMYNMSENYIPYALAVGGGLRIPLLAQWSLFADTQVLWSDFIVFDIAKNDLVDVGMDLKFAWFGIRLAYTFGFQDYFKTSQQGISAGITFWFTEE</sequence>
<dbReference type="InterPro" id="IPR013229">
    <property type="entry name" value="PEGA"/>
</dbReference>
<dbReference type="PANTHER" id="PTHR36194">
    <property type="entry name" value="S-LAYER-LIKE PROTEIN"/>
    <property type="match status" value="1"/>
</dbReference>
<dbReference type="AlphaFoldDB" id="A0AAX3BBZ2"/>
<evidence type="ECO:0000259" key="1">
    <source>
        <dbReference type="Pfam" id="PF08308"/>
    </source>
</evidence>
<name>A0AAX3BBZ2_9SPIR</name>
<accession>A0AAX3BBZ2</accession>
<dbReference type="PANTHER" id="PTHR36194:SF1">
    <property type="entry name" value="S-LAYER-LIKE PROTEIN"/>
    <property type="match status" value="1"/>
</dbReference>
<reference evidence="2" key="1">
    <citation type="submission" date="2021-04" db="EMBL/GenBank/DDBJ databases">
        <authorList>
            <person name="Postec A."/>
        </authorList>
    </citation>
    <scope>NUCLEOTIDE SEQUENCE</scope>
    <source>
        <strain evidence="2">F1F22</strain>
    </source>
</reference>